<dbReference type="InterPro" id="IPR006034">
    <property type="entry name" value="Asparaginase/glutaminase-like"/>
</dbReference>
<dbReference type="PIRSF" id="PIRSF001220">
    <property type="entry name" value="L-ASNase_gatD"/>
    <property type="match status" value="1"/>
</dbReference>
<evidence type="ECO:0000259" key="1">
    <source>
        <dbReference type="Pfam" id="PF17763"/>
    </source>
</evidence>
<dbReference type="SUPFAM" id="SSF53774">
    <property type="entry name" value="Glutaminase/Asparaginase"/>
    <property type="match status" value="1"/>
</dbReference>
<dbReference type="InterPro" id="IPR040919">
    <property type="entry name" value="Asparaginase_C"/>
</dbReference>
<name>A0A9D1MRB1_9FIRM</name>
<dbReference type="InterPro" id="IPR036152">
    <property type="entry name" value="Asp/glu_Ase-like_sf"/>
</dbReference>
<dbReference type="Gene3D" id="3.40.50.40">
    <property type="match status" value="1"/>
</dbReference>
<reference evidence="2" key="1">
    <citation type="submission" date="2020-10" db="EMBL/GenBank/DDBJ databases">
        <authorList>
            <person name="Gilroy R."/>
        </authorList>
    </citation>
    <scope>NUCLEOTIDE SEQUENCE</scope>
    <source>
        <strain evidence="2">CHK160-1198</strain>
    </source>
</reference>
<feature type="non-terminal residue" evidence="2">
    <location>
        <position position="1"/>
    </location>
</feature>
<dbReference type="PIRSF" id="PIRSF500176">
    <property type="entry name" value="L_ASNase"/>
    <property type="match status" value="1"/>
</dbReference>
<dbReference type="AlphaFoldDB" id="A0A9D1MRB1"/>
<comment type="caution">
    <text evidence="2">The sequence shown here is derived from an EMBL/GenBank/DDBJ whole genome shotgun (WGS) entry which is preliminary data.</text>
</comment>
<protein>
    <submittedName>
        <fullName evidence="2">Asparaginase</fullName>
    </submittedName>
</protein>
<accession>A0A9D1MRB1</accession>
<gene>
    <name evidence="2" type="ORF">IAB06_07520</name>
</gene>
<organism evidence="2 3">
    <name type="scientific">Candidatus Avacidaminococcus intestinavium</name>
    <dbReference type="NCBI Taxonomy" id="2840684"/>
    <lineage>
        <taxon>Bacteria</taxon>
        <taxon>Bacillati</taxon>
        <taxon>Bacillota</taxon>
        <taxon>Negativicutes</taxon>
        <taxon>Acidaminococcales</taxon>
        <taxon>Acidaminococcaceae</taxon>
        <taxon>Acidaminococcaceae incertae sedis</taxon>
        <taxon>Candidatus Avacidaminococcus</taxon>
    </lineage>
</organism>
<dbReference type="Proteomes" id="UP000824099">
    <property type="component" value="Unassembled WGS sequence"/>
</dbReference>
<evidence type="ECO:0000313" key="3">
    <source>
        <dbReference type="Proteomes" id="UP000824099"/>
    </source>
</evidence>
<dbReference type="Pfam" id="PF17763">
    <property type="entry name" value="Asparaginase_C"/>
    <property type="match status" value="1"/>
</dbReference>
<feature type="domain" description="Asparaginase/glutaminase C-terminal" evidence="1">
    <location>
        <begin position="1"/>
        <end position="58"/>
    </location>
</feature>
<reference evidence="2" key="2">
    <citation type="journal article" date="2021" name="PeerJ">
        <title>Extensive microbial diversity within the chicken gut microbiome revealed by metagenomics and culture.</title>
        <authorList>
            <person name="Gilroy R."/>
            <person name="Ravi A."/>
            <person name="Getino M."/>
            <person name="Pursley I."/>
            <person name="Horton D.L."/>
            <person name="Alikhan N.F."/>
            <person name="Baker D."/>
            <person name="Gharbi K."/>
            <person name="Hall N."/>
            <person name="Watson M."/>
            <person name="Adriaenssens E.M."/>
            <person name="Foster-Nyarko E."/>
            <person name="Jarju S."/>
            <person name="Secka A."/>
            <person name="Antonio M."/>
            <person name="Oren A."/>
            <person name="Chaudhuri R.R."/>
            <person name="La Ragione R."/>
            <person name="Hildebrand F."/>
            <person name="Pallen M.J."/>
        </authorList>
    </citation>
    <scope>NUCLEOTIDE SEQUENCE</scope>
    <source>
        <strain evidence="2">CHK160-1198</strain>
    </source>
</reference>
<evidence type="ECO:0000313" key="2">
    <source>
        <dbReference type="EMBL" id="HIU64863.1"/>
    </source>
</evidence>
<sequence length="59" mass="6215">SRVCTGRVAPIYSYEGGGQILAGLGVIWAGTLTAAKARLKLMVLLANGVKGSDLQMYFK</sequence>
<proteinExistence type="predicted"/>
<dbReference type="EMBL" id="DVNI01000128">
    <property type="protein sequence ID" value="HIU64863.1"/>
    <property type="molecule type" value="Genomic_DNA"/>
</dbReference>
<dbReference type="InterPro" id="IPR027473">
    <property type="entry name" value="L-asparaginase_C"/>
</dbReference>